<dbReference type="EMBL" id="CP017708">
    <property type="protein sequence ID" value="AOY84184.1"/>
    <property type="molecule type" value="Genomic_DNA"/>
</dbReference>
<proteinExistence type="predicted"/>
<name>A0A1D9G9I3_MOOP1</name>
<evidence type="ECO:0000313" key="1">
    <source>
        <dbReference type="EMBL" id="AOY84184.1"/>
    </source>
</evidence>
<dbReference type="Proteomes" id="UP000176944">
    <property type="component" value="Chromosome"/>
</dbReference>
<gene>
    <name evidence="1" type="ORF">BJP36_33910</name>
</gene>
<accession>A0A1D9G9I3</accession>
<organism evidence="1 2">
    <name type="scientific">Moorena producens (strain JHB)</name>
    <dbReference type="NCBI Taxonomy" id="1454205"/>
    <lineage>
        <taxon>Bacteria</taxon>
        <taxon>Bacillati</taxon>
        <taxon>Cyanobacteriota</taxon>
        <taxon>Cyanophyceae</taxon>
        <taxon>Coleofasciculales</taxon>
        <taxon>Coleofasciculaceae</taxon>
        <taxon>Moorena</taxon>
    </lineage>
</organism>
<sequence>MYLIRLKTGIEILNQLSNLQNRKFLLGKGYIAEVRSQKSEVRSQTLALLDAIASGGNHGSRSWGGPPRPRCLPKTALHRLLRFETNVDVLTALATAIASRRSRSVA</sequence>
<protein>
    <submittedName>
        <fullName evidence="1">Uncharacterized protein</fullName>
    </submittedName>
</protein>
<reference evidence="2" key="1">
    <citation type="submission" date="2016-10" db="EMBL/GenBank/DDBJ databases">
        <title>Comparative genomics uncovers the prolific and rare metabolic potential of the cyanobacterial genus Moorea.</title>
        <authorList>
            <person name="Leao T."/>
            <person name="Castelao G."/>
            <person name="Korobeynikov A."/>
            <person name="Monroe E.A."/>
            <person name="Podell S."/>
            <person name="Glukhov E."/>
            <person name="Allen E."/>
            <person name="Gerwick W.H."/>
            <person name="Gerwick L."/>
        </authorList>
    </citation>
    <scope>NUCLEOTIDE SEQUENCE [LARGE SCALE GENOMIC DNA]</scope>
    <source>
        <strain evidence="2">JHB</strain>
    </source>
</reference>
<evidence type="ECO:0000313" key="2">
    <source>
        <dbReference type="Proteomes" id="UP000176944"/>
    </source>
</evidence>
<dbReference type="AlphaFoldDB" id="A0A1D9G9I3"/>